<sequence>MTTTSSPLADSIRSAASKVFDILELFEMILVWTAEITIREDQENIRILGKFYRPRFWSSSVGNGYAGEPVRQLFVLQRTSKTFQASIRGSIPIRRRMFLEYYPRNAPDMQVLGEGTREVEHMTPLVWFAERVAFKGTDLVYDLVHKPSWKSWQESSTPGFHLTPQWYKLRHLRPGAAWMHPKASWREMKMCCVRQRRVWGFTCELDDYVGFEMTFTRKDHRRKDWLTLGELQDWLTSMVSHLEPRERADSTIELEDDSD</sequence>
<protein>
    <submittedName>
        <fullName evidence="1">Uncharacterized protein</fullName>
    </submittedName>
</protein>
<evidence type="ECO:0000313" key="2">
    <source>
        <dbReference type="Proteomes" id="UP000225277"/>
    </source>
</evidence>
<name>A0A2D3VFF5_9PEZI</name>
<proteinExistence type="predicted"/>
<keyword evidence="2" id="KW-1185">Reference proteome</keyword>
<evidence type="ECO:0000313" key="1">
    <source>
        <dbReference type="EMBL" id="CZT19383.1"/>
    </source>
</evidence>
<dbReference type="OrthoDB" id="3648185at2759"/>
<dbReference type="GeneID" id="35600397"/>
<reference evidence="1 2" key="1">
    <citation type="submission" date="2016-03" db="EMBL/GenBank/DDBJ databases">
        <authorList>
            <person name="Ploux O."/>
        </authorList>
    </citation>
    <scope>NUCLEOTIDE SEQUENCE [LARGE SCALE GENOMIC DNA]</scope>
    <source>
        <strain evidence="1 2">URUG2</strain>
    </source>
</reference>
<organism evidence="1 2">
    <name type="scientific">Ramularia collo-cygni</name>
    <dbReference type="NCBI Taxonomy" id="112498"/>
    <lineage>
        <taxon>Eukaryota</taxon>
        <taxon>Fungi</taxon>
        <taxon>Dikarya</taxon>
        <taxon>Ascomycota</taxon>
        <taxon>Pezizomycotina</taxon>
        <taxon>Dothideomycetes</taxon>
        <taxon>Dothideomycetidae</taxon>
        <taxon>Mycosphaerellales</taxon>
        <taxon>Mycosphaerellaceae</taxon>
        <taxon>Ramularia</taxon>
    </lineage>
</organism>
<dbReference type="EMBL" id="FJUY01000007">
    <property type="protein sequence ID" value="CZT19383.1"/>
    <property type="molecule type" value="Genomic_DNA"/>
</dbReference>
<dbReference type="AlphaFoldDB" id="A0A2D3VFF5"/>
<dbReference type="Proteomes" id="UP000225277">
    <property type="component" value="Unassembled WGS sequence"/>
</dbReference>
<accession>A0A2D3VFF5</accession>
<gene>
    <name evidence="1" type="ORF">RCC_05231</name>
</gene>
<dbReference type="RefSeq" id="XP_023626273.1">
    <property type="nucleotide sequence ID" value="XM_023770505.1"/>
</dbReference>